<dbReference type="AlphaFoldDB" id="A0AAF3EHM5"/>
<reference evidence="3" key="1">
    <citation type="submission" date="2024-02" db="UniProtKB">
        <authorList>
            <consortium name="WormBaseParasite"/>
        </authorList>
    </citation>
    <scope>IDENTIFICATION</scope>
</reference>
<organism evidence="2 3">
    <name type="scientific">Mesorhabditis belari</name>
    <dbReference type="NCBI Taxonomy" id="2138241"/>
    <lineage>
        <taxon>Eukaryota</taxon>
        <taxon>Metazoa</taxon>
        <taxon>Ecdysozoa</taxon>
        <taxon>Nematoda</taxon>
        <taxon>Chromadorea</taxon>
        <taxon>Rhabditida</taxon>
        <taxon>Rhabditina</taxon>
        <taxon>Rhabditomorpha</taxon>
        <taxon>Rhabditoidea</taxon>
        <taxon>Rhabditidae</taxon>
        <taxon>Mesorhabditinae</taxon>
        <taxon>Mesorhabditis</taxon>
    </lineage>
</organism>
<name>A0AAF3EHM5_9BILA</name>
<evidence type="ECO:0000256" key="1">
    <source>
        <dbReference type="SAM" id="SignalP"/>
    </source>
</evidence>
<accession>A0AAF3EHM5</accession>
<keyword evidence="2" id="KW-1185">Reference proteome</keyword>
<protein>
    <submittedName>
        <fullName evidence="3">Uncharacterized protein</fullName>
    </submittedName>
</protein>
<proteinExistence type="predicted"/>
<evidence type="ECO:0000313" key="3">
    <source>
        <dbReference type="WBParaSite" id="MBELARI_LOCUS13509"/>
    </source>
</evidence>
<feature type="chain" id="PRO_5042026540" evidence="1">
    <location>
        <begin position="16"/>
        <end position="362"/>
    </location>
</feature>
<keyword evidence="1" id="KW-0732">Signal</keyword>
<sequence>MLLLVFFTLIYRVQSQDKLISLTKTDGSYTMSGYQFRPYTRIIVENKDNPQGLIWVMSTVTTGTVMSQAVITDDNGNHSAVPVVDYFGSKLTLFLGVDQNRNFVISFTRTDLTTPSESPKFDAGIAPVLTSGQSNGPTGVNPLPIIWTFVPFDDERPYPAVECLVGEIHTPNCTVEMYLGGQPNEAGKGKYWLLSFTQENVQKYKTSTVYGNGVTFVVPAYCNAEYACRGKDLISKAKADENSMGFVMSLQYPGVFDTEYFSTAASITAWSWIKPSNIIFTVQSWDAGTKGYLGITIGESGIGDYHNLTGASFTPTTYTKFSDRFVSHTCLTHKPKSYYERGIRKLLVKWAEVVNNNGNYLE</sequence>
<feature type="signal peptide" evidence="1">
    <location>
        <begin position="1"/>
        <end position="15"/>
    </location>
</feature>
<dbReference type="WBParaSite" id="MBELARI_LOCUS13509">
    <property type="protein sequence ID" value="MBELARI_LOCUS13509"/>
    <property type="gene ID" value="MBELARI_LOCUS13509"/>
</dbReference>
<evidence type="ECO:0000313" key="2">
    <source>
        <dbReference type="Proteomes" id="UP000887575"/>
    </source>
</evidence>
<dbReference type="Proteomes" id="UP000887575">
    <property type="component" value="Unassembled WGS sequence"/>
</dbReference>